<dbReference type="EC" id="2.3.1.48" evidence="3"/>
<evidence type="ECO:0000256" key="12">
    <source>
        <dbReference type="ARBA" id="ARBA00023315"/>
    </source>
</evidence>
<evidence type="ECO:0000256" key="4">
    <source>
        <dbReference type="ARBA" id="ARBA00022679"/>
    </source>
</evidence>
<name>A0A1E4TDG8_9ASCO</name>
<organism evidence="15 16">
    <name type="scientific">Tortispora caseinolytica NRRL Y-17796</name>
    <dbReference type="NCBI Taxonomy" id="767744"/>
    <lineage>
        <taxon>Eukaryota</taxon>
        <taxon>Fungi</taxon>
        <taxon>Dikarya</taxon>
        <taxon>Ascomycota</taxon>
        <taxon>Saccharomycotina</taxon>
        <taxon>Trigonopsidomycetes</taxon>
        <taxon>Trigonopsidales</taxon>
        <taxon>Trigonopsidaceae</taxon>
        <taxon>Tortispora</taxon>
    </lineage>
</organism>
<accession>A0A1E4TDG8</accession>
<dbReference type="PANTHER" id="PTHR10615">
    <property type="entry name" value="HISTONE ACETYLTRANSFERASE"/>
    <property type="match status" value="1"/>
</dbReference>
<evidence type="ECO:0000313" key="16">
    <source>
        <dbReference type="Proteomes" id="UP000095023"/>
    </source>
</evidence>
<dbReference type="Gene3D" id="3.40.630.30">
    <property type="match status" value="1"/>
</dbReference>
<comment type="similarity">
    <text evidence="2">Belongs to the MYST (SAS/MOZ) family.</text>
</comment>
<dbReference type="AlphaFoldDB" id="A0A1E4TDG8"/>
<proteinExistence type="inferred from homology"/>
<dbReference type="GO" id="GO:0005634">
    <property type="term" value="C:nucleus"/>
    <property type="evidence" value="ECO:0007669"/>
    <property type="project" value="UniProtKB-SubCell"/>
</dbReference>
<evidence type="ECO:0000256" key="8">
    <source>
        <dbReference type="ARBA" id="ARBA00022990"/>
    </source>
</evidence>
<dbReference type="GO" id="GO:0008270">
    <property type="term" value="F:zinc ion binding"/>
    <property type="evidence" value="ECO:0007669"/>
    <property type="project" value="UniProtKB-KW"/>
</dbReference>
<dbReference type="GO" id="GO:0006355">
    <property type="term" value="P:regulation of DNA-templated transcription"/>
    <property type="evidence" value="ECO:0007669"/>
    <property type="project" value="InterPro"/>
</dbReference>
<keyword evidence="10" id="KW-0804">Transcription</keyword>
<gene>
    <name evidence="15" type="ORF">CANCADRAFT_32943</name>
</gene>
<dbReference type="InterPro" id="IPR002717">
    <property type="entry name" value="HAT_MYST-type"/>
</dbReference>
<keyword evidence="5" id="KW-0479">Metal-binding</keyword>
<dbReference type="OrthoDB" id="787137at2759"/>
<evidence type="ECO:0000256" key="11">
    <source>
        <dbReference type="ARBA" id="ARBA00023242"/>
    </source>
</evidence>
<keyword evidence="7" id="KW-0862">Zinc</keyword>
<evidence type="ECO:0000259" key="14">
    <source>
        <dbReference type="PROSITE" id="PS51726"/>
    </source>
</evidence>
<reference evidence="16" key="1">
    <citation type="submission" date="2016-02" db="EMBL/GenBank/DDBJ databases">
        <title>Comparative genomics of biotechnologically important yeasts.</title>
        <authorList>
            <consortium name="DOE Joint Genome Institute"/>
            <person name="Riley R."/>
            <person name="Haridas S."/>
            <person name="Wolfe K.H."/>
            <person name="Lopes M.R."/>
            <person name="Hittinger C.T."/>
            <person name="Goker M."/>
            <person name="Salamov A."/>
            <person name="Wisecaver J."/>
            <person name="Long T.M."/>
            <person name="Aerts A.L."/>
            <person name="Barry K."/>
            <person name="Choi C."/>
            <person name="Clum A."/>
            <person name="Coughlan A.Y."/>
            <person name="Deshpande S."/>
            <person name="Douglass A.P."/>
            <person name="Hanson S.J."/>
            <person name="Klenk H.-P."/>
            <person name="Labutti K."/>
            <person name="Lapidus A."/>
            <person name="Lindquist E."/>
            <person name="Lipzen A."/>
            <person name="Meier-Kolthoff J.P."/>
            <person name="Ohm R.A."/>
            <person name="Otillar R.P."/>
            <person name="Pangilinan J."/>
            <person name="Peng Y."/>
            <person name="Rokas A."/>
            <person name="Rosa C.A."/>
            <person name="Scheuner C."/>
            <person name="Sibirny A.A."/>
            <person name="Slot J.C."/>
            <person name="Stielow J.B."/>
            <person name="Sun H."/>
            <person name="Kurtzman C.P."/>
            <person name="Blackwell M."/>
            <person name="Jeffries T.W."/>
            <person name="Grigoriev I.V."/>
        </authorList>
    </citation>
    <scope>NUCLEOTIDE SEQUENCE [LARGE SCALE GENOMIC DNA]</scope>
    <source>
        <strain evidence="16">NRRL Y-17796</strain>
    </source>
</reference>
<dbReference type="Gene3D" id="1.10.10.10">
    <property type="entry name" value="Winged helix-like DNA-binding domain superfamily/Winged helix DNA-binding domain"/>
    <property type="match status" value="1"/>
</dbReference>
<dbReference type="PROSITE" id="PS51726">
    <property type="entry name" value="MYST_HAT"/>
    <property type="match status" value="1"/>
</dbReference>
<feature type="domain" description="MYST-type HAT" evidence="14">
    <location>
        <begin position="1"/>
        <end position="271"/>
    </location>
</feature>
<evidence type="ECO:0000256" key="6">
    <source>
        <dbReference type="ARBA" id="ARBA00022771"/>
    </source>
</evidence>
<keyword evidence="16" id="KW-1185">Reference proteome</keyword>
<dbReference type="Proteomes" id="UP000095023">
    <property type="component" value="Unassembled WGS sequence"/>
</dbReference>
<dbReference type="InterPro" id="IPR036388">
    <property type="entry name" value="WH-like_DNA-bd_sf"/>
</dbReference>
<keyword evidence="4" id="KW-0808">Transferase</keyword>
<dbReference type="PANTHER" id="PTHR10615:SF219">
    <property type="entry name" value="HISTONE ACETYLTRANSFERASE KAT5"/>
    <property type="match status" value="1"/>
</dbReference>
<protein>
    <recommendedName>
        <fullName evidence="3">histone acetyltransferase</fullName>
        <ecNumber evidence="3">2.3.1.48</ecNumber>
    </recommendedName>
</protein>
<dbReference type="Gene3D" id="3.30.60.60">
    <property type="entry name" value="N-acetyl transferase-like"/>
    <property type="match status" value="1"/>
</dbReference>
<keyword evidence="12" id="KW-0012">Acyltransferase</keyword>
<evidence type="ECO:0000256" key="10">
    <source>
        <dbReference type="ARBA" id="ARBA00023163"/>
    </source>
</evidence>
<comment type="subcellular location">
    <subcellularLocation>
        <location evidence="1">Nucleus</location>
    </subcellularLocation>
</comment>
<evidence type="ECO:0000313" key="15">
    <source>
        <dbReference type="EMBL" id="ODV89805.1"/>
    </source>
</evidence>
<evidence type="ECO:0000256" key="9">
    <source>
        <dbReference type="ARBA" id="ARBA00023015"/>
    </source>
</evidence>
<evidence type="ECO:0000256" key="3">
    <source>
        <dbReference type="ARBA" id="ARBA00013184"/>
    </source>
</evidence>
<dbReference type="GO" id="GO:0035267">
    <property type="term" value="C:NuA4 histone acetyltransferase complex"/>
    <property type="evidence" value="ECO:0007669"/>
    <property type="project" value="TreeGrafter"/>
</dbReference>
<dbReference type="EMBL" id="KV453843">
    <property type="protein sequence ID" value="ODV89805.1"/>
    <property type="molecule type" value="Genomic_DNA"/>
</dbReference>
<evidence type="ECO:0000256" key="7">
    <source>
        <dbReference type="ARBA" id="ARBA00022833"/>
    </source>
</evidence>
<dbReference type="SUPFAM" id="SSF55729">
    <property type="entry name" value="Acyl-CoA N-acyltransferases (Nat)"/>
    <property type="match status" value="1"/>
</dbReference>
<dbReference type="InterPro" id="IPR016181">
    <property type="entry name" value="Acyl_CoA_acyltransferase"/>
</dbReference>
<dbReference type="Pfam" id="PF01853">
    <property type="entry name" value="MOZ_SAS"/>
    <property type="match status" value="1"/>
</dbReference>
<keyword evidence="9" id="KW-0805">Transcription regulation</keyword>
<evidence type="ECO:0000256" key="13">
    <source>
        <dbReference type="PIRSR" id="PIRSR602717-51"/>
    </source>
</evidence>
<evidence type="ECO:0000256" key="5">
    <source>
        <dbReference type="ARBA" id="ARBA00022723"/>
    </source>
</evidence>
<feature type="active site" description="Proton donor/acceptor" evidence="13">
    <location>
        <position position="203"/>
    </location>
</feature>
<keyword evidence="11" id="KW-0539">Nucleus</keyword>
<evidence type="ECO:0000256" key="2">
    <source>
        <dbReference type="ARBA" id="ARBA00010107"/>
    </source>
</evidence>
<sequence>MPVIPSQVFFAGILITPWYESPYWAKKPGSESLISPLVPSPADILCVCHFCFKHTVDPKSLAIHIKQCPARLNGLEGAVRWTNERYRIVEIDGNEHSLFCECLCLFAKLFLENKAICCSVKTFDFFLLVDTTPDHLPGSIAHIPDSRHGQVIGYFSKEKLSWDDYNLACVLVFPFYQQKGLGQLLISFSYALSLKEGKLGSPEKPLSDLGRHSYFKYMSRVIADFICSQSASVSINDIASATGICQADVLSTLTDMNVLDTDARYLDKKTASYFLSGPHDYPAIRPAQIS</sequence>
<keyword evidence="8" id="KW-0007">Acetylation</keyword>
<dbReference type="InterPro" id="IPR050603">
    <property type="entry name" value="MYST_HAT"/>
</dbReference>
<keyword evidence="6" id="KW-0863">Zinc-finger</keyword>
<evidence type="ECO:0000256" key="1">
    <source>
        <dbReference type="ARBA" id="ARBA00004123"/>
    </source>
</evidence>
<dbReference type="GO" id="GO:0046972">
    <property type="term" value="F:histone H4K16 acetyltransferase activity"/>
    <property type="evidence" value="ECO:0007669"/>
    <property type="project" value="TreeGrafter"/>
</dbReference>